<dbReference type="RefSeq" id="WP_342810680.1">
    <property type="nucleotide sequence ID" value="NZ_JAOPJZ010000040.1"/>
</dbReference>
<dbReference type="Proteomes" id="UP001321047">
    <property type="component" value="Unassembled WGS sequence"/>
</dbReference>
<gene>
    <name evidence="1" type="ORF">OB919_20790</name>
</gene>
<accession>A0AAP3E7X9</accession>
<evidence type="ECO:0000313" key="1">
    <source>
        <dbReference type="EMBL" id="MCU4754378.1"/>
    </source>
</evidence>
<organism evidence="1 2">
    <name type="scientific">Natronosalvus hydrolyticus</name>
    <dbReference type="NCBI Taxonomy" id="2979988"/>
    <lineage>
        <taxon>Archaea</taxon>
        <taxon>Methanobacteriati</taxon>
        <taxon>Methanobacteriota</taxon>
        <taxon>Stenosarchaea group</taxon>
        <taxon>Halobacteria</taxon>
        <taxon>Halobacteriales</taxon>
        <taxon>Natrialbaceae</taxon>
        <taxon>Natronosalvus</taxon>
    </lineage>
</organism>
<dbReference type="Gene3D" id="1.10.10.10">
    <property type="entry name" value="Winged helix-like DNA-binding domain superfamily/Winged helix DNA-binding domain"/>
    <property type="match status" value="1"/>
</dbReference>
<comment type="caution">
    <text evidence="1">The sequence shown here is derived from an EMBL/GenBank/DDBJ whole genome shotgun (WGS) entry which is preliminary data.</text>
</comment>
<reference evidence="1 2" key="1">
    <citation type="submission" date="2022-09" db="EMBL/GenBank/DDBJ databases">
        <title>Enrichment on poylsaccharides allowed isolation of novel metabolic and taxonomic groups of Haloarchaea.</title>
        <authorList>
            <person name="Sorokin D.Y."/>
            <person name="Elcheninov A.G."/>
            <person name="Khizhniak T.V."/>
            <person name="Kolganova T.V."/>
            <person name="Kublanov I.V."/>
        </authorList>
    </citation>
    <scope>NUCLEOTIDE SEQUENCE [LARGE SCALE GENOMIC DNA]</scope>
    <source>
        <strain evidence="1 2">AArc-curdl1</strain>
    </source>
</reference>
<sequence length="506" mass="57585">MSEDEPPEEQKVTSAEELKQMFQERREKNLEQIRFDQCRLARDAGQVFESTDAETPVETVDLVADALSVDPSEARELLSLYTVIYTKGGGEQIGSRSEEIGTDYFKDSSVDELSEEYDRTPEEIQNDTRAFAGSQLRETSLDDIDLDQELPEEPPNPHVKAIQSLDFNPEFSKIAAILSPKIAAQAQSTLSLFASEMKAANTLATHSLAPIVAMQEQYQEQIAGLNALFSSNLEPLIQLQQQYKEIRESDFEFKWLRDVRHDSFMQLYRVYEEEGNEAAAEFLAAQLRDEEDIEDFKDYFESFDDYNGRQPIIDEALDAHQEGRYALSIPALLSQLDGVFIDTAVEIGIWPEDLDDLTSVQVVGKGEGSPQHLEDLPEPFRQYYTRFVWPSRNDILHGRKTDFHDDELLSAKLIWLFFQTMHTVEDLRSLNDIGDMYIAGKIEEEGGCELGVVAGDLPYQEEYVETRVEVLERVNVVEQTSGDEFVVTEKGLRYLEGEVSLEYDAV</sequence>
<protein>
    <submittedName>
        <fullName evidence="1">Uncharacterized protein</fullName>
    </submittedName>
</protein>
<proteinExistence type="predicted"/>
<keyword evidence="2" id="KW-1185">Reference proteome</keyword>
<evidence type="ECO:0000313" key="2">
    <source>
        <dbReference type="Proteomes" id="UP001321047"/>
    </source>
</evidence>
<dbReference type="EMBL" id="JAOPJZ010000040">
    <property type="protein sequence ID" value="MCU4754378.1"/>
    <property type="molecule type" value="Genomic_DNA"/>
</dbReference>
<dbReference type="InterPro" id="IPR036388">
    <property type="entry name" value="WH-like_DNA-bd_sf"/>
</dbReference>
<dbReference type="AlphaFoldDB" id="A0AAP3E7X9"/>
<name>A0AAP3E7X9_9EURY</name>